<name>Q75AK0_EREGS</name>
<evidence type="ECO:0000256" key="3">
    <source>
        <dbReference type="ARBA" id="ARBA00022989"/>
    </source>
</evidence>
<feature type="transmembrane region" description="Helical" evidence="5">
    <location>
        <begin position="234"/>
        <end position="252"/>
    </location>
</feature>
<dbReference type="STRING" id="284811.Q75AK0"/>
<keyword evidence="4 5" id="KW-0472">Membrane</keyword>
<dbReference type="EMBL" id="AE016817">
    <property type="protein sequence ID" value="AAS51847.1"/>
    <property type="molecule type" value="Genomic_DNA"/>
</dbReference>
<dbReference type="OrthoDB" id="541710at2759"/>
<dbReference type="AlphaFoldDB" id="Q75AK0"/>
<keyword evidence="8" id="KW-1185">Reference proteome</keyword>
<evidence type="ECO:0000313" key="7">
    <source>
        <dbReference type="EMBL" id="AAS51847.1"/>
    </source>
</evidence>
<dbReference type="InParanoid" id="Q75AK0"/>
<proteinExistence type="inferred from homology"/>
<comment type="catalytic activity">
    <reaction evidence="5">
        <text>a di-trans,poly-cis-dolichal + NADP(+) = a di-trans,poly-cis-polyprenal + NADPH + H(+)</text>
        <dbReference type="Rhea" id="RHEA:80727"/>
        <dbReference type="Rhea" id="RHEA-COMP:19536"/>
        <dbReference type="Rhea" id="RHEA-COMP:19537"/>
        <dbReference type="ChEBI" id="CHEBI:15378"/>
        <dbReference type="ChEBI" id="CHEBI:57783"/>
        <dbReference type="ChEBI" id="CHEBI:58349"/>
        <dbReference type="ChEBI" id="CHEBI:231623"/>
        <dbReference type="ChEBI" id="CHEBI:231637"/>
        <dbReference type="EC" id="1.3.1.94"/>
    </reaction>
    <physiologicalReaction direction="right-to-left" evidence="5">
        <dbReference type="Rhea" id="RHEA:80729"/>
    </physiologicalReaction>
</comment>
<dbReference type="eggNOG" id="KOG1640">
    <property type="taxonomic scope" value="Eukaryota"/>
</dbReference>
<keyword evidence="5" id="KW-0521">NADP</keyword>
<dbReference type="OMA" id="RFYETNF"/>
<dbReference type="EC" id="1.3.1.94" evidence="5"/>
<comment type="function">
    <text evidence="5">Plays a key role in early steps of protein N-linked glycosylation by being involved in the conversion of polyprenol into dolichol. Acts as a polyprenal reductase that mediates the reduction of polyprenal into dolichal in a NADP-dependent mechanism. Dolichols are required for the synthesis of dolichol-linked monosaccharides and the oligosaccharide precursor used for N-glycosylation.</text>
</comment>
<dbReference type="Pfam" id="PF02544">
    <property type="entry name" value="Steroid_dh"/>
    <property type="match status" value="1"/>
</dbReference>
<dbReference type="GO" id="GO:0005783">
    <property type="term" value="C:endoplasmic reticulum"/>
    <property type="evidence" value="ECO:0000318"/>
    <property type="project" value="GO_Central"/>
</dbReference>
<dbReference type="GO" id="GO:0043048">
    <property type="term" value="P:dolichyl monophosphate biosynthetic process"/>
    <property type="evidence" value="ECO:0007669"/>
    <property type="project" value="EnsemblFungi"/>
</dbReference>
<dbReference type="PANTHER" id="PTHR14624:SF0">
    <property type="entry name" value="POLYPRENOL REDUCTASE"/>
    <property type="match status" value="1"/>
</dbReference>
<dbReference type="UniPathway" id="UPA00378"/>
<evidence type="ECO:0000313" key="8">
    <source>
        <dbReference type="Proteomes" id="UP000000591"/>
    </source>
</evidence>
<dbReference type="GeneID" id="4620165"/>
<dbReference type="GO" id="GO:0005789">
    <property type="term" value="C:endoplasmic reticulum membrane"/>
    <property type="evidence" value="ECO:0007669"/>
    <property type="project" value="UniProtKB-SubCell"/>
</dbReference>
<gene>
    <name evidence="7" type="ORF">AGOS_ADL073W</name>
</gene>
<sequence>MQRNPRYNSQHMNQMLPPIAAGGAEVYVWHLIHFSYGIGLFSLWLAKYRLPKLLQYGKTRQKKLVGVIEPWYTSIAVPRRYFSHFYVLSFVLATANLYWFPEDVITSCIFFHSLRRLVESARVTKWGSESRMHAAHYLVGLWFYSVLNLSVYLQLNSRQRTRSPSTVNKVFGAVGAVGFLLASWDQARNHIHLAHMIKYTLPRRGLFKIVACAHYFDEIVIYASLAAMEATTRWSLTVAVIWVCANLGVSAVETKRYYDAKFKGQAVAPYALIPYIM</sequence>
<comment type="pathway">
    <text evidence="5">Protein modification; protein glycosylation.</text>
</comment>
<dbReference type="PROSITE" id="PS50244">
    <property type="entry name" value="S5A_REDUCTASE"/>
    <property type="match status" value="1"/>
</dbReference>
<feature type="domain" description="3-oxo-5-alpha-steroid 4-dehydrogenase C-terminal" evidence="6">
    <location>
        <begin position="143"/>
        <end position="276"/>
    </location>
</feature>
<evidence type="ECO:0000259" key="6">
    <source>
        <dbReference type="Pfam" id="PF02544"/>
    </source>
</evidence>
<evidence type="ECO:0000256" key="5">
    <source>
        <dbReference type="RuleBase" id="RU367081"/>
    </source>
</evidence>
<dbReference type="GO" id="GO:0102389">
    <property type="term" value="F:polyprenol reductase activity"/>
    <property type="evidence" value="ECO:0000318"/>
    <property type="project" value="GO_Central"/>
</dbReference>
<dbReference type="Proteomes" id="UP000000591">
    <property type="component" value="Chromosome IV"/>
</dbReference>
<evidence type="ECO:0000256" key="1">
    <source>
        <dbReference type="ARBA" id="ARBA00004127"/>
    </source>
</evidence>
<dbReference type="RefSeq" id="NP_984023.1">
    <property type="nucleotide sequence ID" value="NM_209376.1"/>
</dbReference>
<dbReference type="InterPro" id="IPR001104">
    <property type="entry name" value="3-oxo-5_a-steroid_4-DH_C"/>
</dbReference>
<evidence type="ECO:0000256" key="4">
    <source>
        <dbReference type="ARBA" id="ARBA00023136"/>
    </source>
</evidence>
<feature type="transmembrane region" description="Helical" evidence="5">
    <location>
        <begin position="167"/>
        <end position="184"/>
    </location>
</feature>
<dbReference type="InterPro" id="IPR039698">
    <property type="entry name" value="Dfg10/SRD5A3"/>
</dbReference>
<dbReference type="GO" id="GO:0007124">
    <property type="term" value="P:pseudohyphal growth"/>
    <property type="evidence" value="ECO:0007669"/>
    <property type="project" value="EnsemblFungi"/>
</dbReference>
<feature type="transmembrane region" description="Helical" evidence="5">
    <location>
        <begin position="134"/>
        <end position="155"/>
    </location>
</feature>
<keyword evidence="5" id="KW-0560">Oxidoreductase</keyword>
<comment type="subcellular location">
    <subcellularLocation>
        <location evidence="1">Endomembrane system</location>
        <topology evidence="1">Multi-pass membrane protein</topology>
    </subcellularLocation>
    <subcellularLocation>
        <location evidence="5">Endoplasmic reticulum membrane</location>
    </subcellularLocation>
</comment>
<comment type="similarity">
    <text evidence="5">Belongs to the steroid 5-alpha reductase family. Polyprenal reductase subfamily.</text>
</comment>
<dbReference type="GO" id="GO:0160198">
    <property type="term" value="F:polyprenal reductase activity"/>
    <property type="evidence" value="ECO:0007669"/>
    <property type="project" value="UniProtKB-EC"/>
</dbReference>
<keyword evidence="3 5" id="KW-1133">Transmembrane helix</keyword>
<dbReference type="KEGG" id="ago:AGOS_ADL073W"/>
<dbReference type="GO" id="GO:0016095">
    <property type="term" value="P:polyprenol catabolic process"/>
    <property type="evidence" value="ECO:0007669"/>
    <property type="project" value="UniProtKB-UniRule"/>
</dbReference>
<dbReference type="HOGENOM" id="CLU_044409_0_0_1"/>
<organism evidence="7 8">
    <name type="scientific">Eremothecium gossypii (strain ATCC 10895 / CBS 109.51 / FGSC 9923 / NRRL Y-1056)</name>
    <name type="common">Yeast</name>
    <name type="synonym">Ashbya gossypii</name>
    <dbReference type="NCBI Taxonomy" id="284811"/>
    <lineage>
        <taxon>Eukaryota</taxon>
        <taxon>Fungi</taxon>
        <taxon>Dikarya</taxon>
        <taxon>Ascomycota</taxon>
        <taxon>Saccharomycotina</taxon>
        <taxon>Saccharomycetes</taxon>
        <taxon>Saccharomycetales</taxon>
        <taxon>Saccharomycetaceae</taxon>
        <taxon>Eremothecium</taxon>
    </lineage>
</organism>
<keyword evidence="2 5" id="KW-0812">Transmembrane</keyword>
<dbReference type="FunCoup" id="Q75AK0">
    <property type="interactions" value="365"/>
</dbReference>
<feature type="transmembrane region" description="Helical" evidence="5">
    <location>
        <begin position="26"/>
        <end position="46"/>
    </location>
</feature>
<keyword evidence="5" id="KW-0256">Endoplasmic reticulum</keyword>
<reference evidence="8" key="2">
    <citation type="journal article" date="2013" name="G3 (Bethesda)">
        <title>Genomes of Ashbya fungi isolated from insects reveal four mating-type loci, numerous translocations, lack of transposons, and distinct gene duplications.</title>
        <authorList>
            <person name="Dietrich F.S."/>
            <person name="Voegeli S."/>
            <person name="Kuo S."/>
            <person name="Philippsen P."/>
        </authorList>
    </citation>
    <scope>GENOME REANNOTATION</scope>
    <source>
        <strain evidence="8">ATCC 10895 / CBS 109.51 / FGSC 9923 / NRRL Y-1056</strain>
    </source>
</reference>
<dbReference type="PANTHER" id="PTHR14624">
    <property type="entry name" value="DFG10 PROTEIN"/>
    <property type="match status" value="1"/>
</dbReference>
<evidence type="ECO:0000256" key="2">
    <source>
        <dbReference type="ARBA" id="ARBA00022692"/>
    </source>
</evidence>
<accession>Q75AK0</accession>
<dbReference type="GO" id="GO:0006488">
    <property type="term" value="P:dolichol-linked oligosaccharide biosynthetic process"/>
    <property type="evidence" value="ECO:0007669"/>
    <property type="project" value="UniProtKB-UniRule"/>
</dbReference>
<reference evidence="7 8" key="1">
    <citation type="journal article" date="2004" name="Science">
        <title>The Ashbya gossypii genome as a tool for mapping the ancient Saccharomyces cerevisiae genome.</title>
        <authorList>
            <person name="Dietrich F.S."/>
            <person name="Voegeli S."/>
            <person name="Brachat S."/>
            <person name="Lerch A."/>
            <person name="Gates K."/>
            <person name="Steiner S."/>
            <person name="Mohr C."/>
            <person name="Pohlmann R."/>
            <person name="Luedi P."/>
            <person name="Choi S."/>
            <person name="Wing R.A."/>
            <person name="Flavier A."/>
            <person name="Gaffney T.D."/>
            <person name="Philippsen P."/>
        </authorList>
    </citation>
    <scope>NUCLEOTIDE SEQUENCE [LARGE SCALE GENOMIC DNA]</scope>
    <source>
        <strain evidence="8">ATCC 10895 / CBS 109.51 / FGSC 9923 / NRRL Y-1056</strain>
    </source>
</reference>
<protein>
    <recommendedName>
        <fullName evidence="5">Polyprenal reductase</fullName>
        <ecNumber evidence="5">1.3.1.94</ecNumber>
    </recommendedName>
</protein>